<dbReference type="EMBL" id="MCFG01000217">
    <property type="protein sequence ID" value="ORX78254.1"/>
    <property type="molecule type" value="Genomic_DNA"/>
</dbReference>
<dbReference type="OrthoDB" id="2150067at2759"/>
<feature type="transmembrane region" description="Helical" evidence="2">
    <location>
        <begin position="114"/>
        <end position="133"/>
    </location>
</feature>
<dbReference type="InterPro" id="IPR003675">
    <property type="entry name" value="Rce1/LyrA-like_dom"/>
</dbReference>
<evidence type="ECO:0000256" key="2">
    <source>
        <dbReference type="SAM" id="Phobius"/>
    </source>
</evidence>
<accession>A0A1Y1WYS9</accession>
<dbReference type="Proteomes" id="UP000193944">
    <property type="component" value="Unassembled WGS sequence"/>
</dbReference>
<keyword evidence="2" id="KW-0472">Membrane</keyword>
<organism evidence="4 5">
    <name type="scientific">Anaeromyces robustus</name>
    <dbReference type="NCBI Taxonomy" id="1754192"/>
    <lineage>
        <taxon>Eukaryota</taxon>
        <taxon>Fungi</taxon>
        <taxon>Fungi incertae sedis</taxon>
        <taxon>Chytridiomycota</taxon>
        <taxon>Chytridiomycota incertae sedis</taxon>
        <taxon>Neocallimastigomycetes</taxon>
        <taxon>Neocallimastigales</taxon>
        <taxon>Neocallimastigaceae</taxon>
        <taxon>Anaeromyces</taxon>
    </lineage>
</organism>
<protein>
    <recommendedName>
        <fullName evidence="3">CAAX prenyl protease 2/Lysostaphin resistance protein A-like domain-containing protein</fullName>
    </recommendedName>
</protein>
<sequence length="370" mass="43787">MIGILNLFILIITYSITLPLSLYIGSVIENLKNYHYYQKRIIKKKKNDDIEDEIVKKEETFKNDVTENSTKSSDSENESYEKDEEKSQIAPLKSSLKQCFIVKTSDLKHPSKYFIYYSRFSLYIILIIMIFIIPKKCVPELAEIYTLKFWIPSILDIKKSIIGFIISIIFGQPWLDNPVIQMRSFNKMRTPNNHCCCCYCYRTCIKLMNQNNTDNINNLRKNSNPIKIKSGKKSFMMWNPYLHFNNKTKALIIDITRLFCSTFVVSIVEEFMFRYFFYRFVVGGFNYQFVPFSTWKWTAAILSNIALTHILYKRCYDKGGEWITGLVNGYLCTYSMVKQGKWSASVRTRFLINLYIGIFVICTKKYKYWY</sequence>
<evidence type="ECO:0000313" key="4">
    <source>
        <dbReference type="EMBL" id="ORX78254.1"/>
    </source>
</evidence>
<evidence type="ECO:0000256" key="1">
    <source>
        <dbReference type="SAM" id="MobiDB-lite"/>
    </source>
</evidence>
<reference evidence="4 5" key="1">
    <citation type="submission" date="2016-08" db="EMBL/GenBank/DDBJ databases">
        <title>A Parts List for Fungal Cellulosomes Revealed by Comparative Genomics.</title>
        <authorList>
            <consortium name="DOE Joint Genome Institute"/>
            <person name="Haitjema C.H."/>
            <person name="Gilmore S.P."/>
            <person name="Henske J.K."/>
            <person name="Solomon K.V."/>
            <person name="De Groot R."/>
            <person name="Kuo A."/>
            <person name="Mondo S.J."/>
            <person name="Salamov A.A."/>
            <person name="Labutti K."/>
            <person name="Zhao Z."/>
            <person name="Chiniquy J."/>
            <person name="Barry K."/>
            <person name="Brewer H.M."/>
            <person name="Purvine S.O."/>
            <person name="Wright A.T."/>
            <person name="Boxma B."/>
            <person name="Van Alen T."/>
            <person name="Hackstein J.H."/>
            <person name="Baker S.E."/>
            <person name="Grigoriev I.V."/>
            <person name="O'Malley M.A."/>
        </authorList>
    </citation>
    <scope>NUCLEOTIDE SEQUENCE [LARGE SCALE GENOMIC DNA]</scope>
    <source>
        <strain evidence="4 5">S4</strain>
    </source>
</reference>
<dbReference type="Pfam" id="PF02517">
    <property type="entry name" value="Rce1-like"/>
    <property type="match status" value="1"/>
</dbReference>
<keyword evidence="5" id="KW-1185">Reference proteome</keyword>
<feature type="region of interest" description="Disordered" evidence="1">
    <location>
        <begin position="65"/>
        <end position="86"/>
    </location>
</feature>
<feature type="domain" description="CAAX prenyl protease 2/Lysostaphin resistance protein A-like" evidence="3">
    <location>
        <begin position="257"/>
        <end position="354"/>
    </location>
</feature>
<gene>
    <name evidence="4" type="ORF">BCR32DRAFT_49643</name>
</gene>
<reference evidence="4 5" key="2">
    <citation type="submission" date="2016-08" db="EMBL/GenBank/DDBJ databases">
        <title>Pervasive Adenine N6-methylation of Active Genes in Fungi.</title>
        <authorList>
            <consortium name="DOE Joint Genome Institute"/>
            <person name="Mondo S.J."/>
            <person name="Dannebaum R.O."/>
            <person name="Kuo R.C."/>
            <person name="Labutti K."/>
            <person name="Haridas S."/>
            <person name="Kuo A."/>
            <person name="Salamov A."/>
            <person name="Ahrendt S.R."/>
            <person name="Lipzen A."/>
            <person name="Sullivan W."/>
            <person name="Andreopoulos W.B."/>
            <person name="Clum A."/>
            <person name="Lindquist E."/>
            <person name="Daum C."/>
            <person name="Ramamoorthy G.K."/>
            <person name="Gryganskyi A."/>
            <person name="Culley D."/>
            <person name="Magnuson J.K."/>
            <person name="James T.Y."/>
            <person name="O'Malley M.A."/>
            <person name="Stajich J.E."/>
            <person name="Spatafora J.W."/>
            <person name="Visel A."/>
            <person name="Grigoriev I.V."/>
        </authorList>
    </citation>
    <scope>NUCLEOTIDE SEQUENCE [LARGE SCALE GENOMIC DNA]</scope>
    <source>
        <strain evidence="4 5">S4</strain>
    </source>
</reference>
<dbReference type="AlphaFoldDB" id="A0A1Y1WYS9"/>
<comment type="caution">
    <text evidence="4">The sequence shown here is derived from an EMBL/GenBank/DDBJ whole genome shotgun (WGS) entry which is preliminary data.</text>
</comment>
<dbReference type="GO" id="GO:0004175">
    <property type="term" value="F:endopeptidase activity"/>
    <property type="evidence" value="ECO:0007669"/>
    <property type="project" value="UniProtKB-ARBA"/>
</dbReference>
<dbReference type="GO" id="GO:0080120">
    <property type="term" value="P:CAAX-box protein maturation"/>
    <property type="evidence" value="ECO:0007669"/>
    <property type="project" value="UniProtKB-ARBA"/>
</dbReference>
<proteinExistence type="predicted"/>
<evidence type="ECO:0000313" key="5">
    <source>
        <dbReference type="Proteomes" id="UP000193944"/>
    </source>
</evidence>
<evidence type="ECO:0000259" key="3">
    <source>
        <dbReference type="Pfam" id="PF02517"/>
    </source>
</evidence>
<feature type="transmembrane region" description="Helical" evidence="2">
    <location>
        <begin position="154"/>
        <end position="175"/>
    </location>
</feature>
<keyword evidence="2" id="KW-1133">Transmembrane helix</keyword>
<feature type="transmembrane region" description="Helical" evidence="2">
    <location>
        <begin position="7"/>
        <end position="28"/>
    </location>
</feature>
<name>A0A1Y1WYS9_9FUNG</name>
<keyword evidence="2" id="KW-0812">Transmembrane</keyword>